<organism evidence="1 2">
    <name type="scientific">Lentisphaera araneosa HTCC2155</name>
    <dbReference type="NCBI Taxonomy" id="313628"/>
    <lineage>
        <taxon>Bacteria</taxon>
        <taxon>Pseudomonadati</taxon>
        <taxon>Lentisphaerota</taxon>
        <taxon>Lentisphaeria</taxon>
        <taxon>Lentisphaerales</taxon>
        <taxon>Lentisphaeraceae</taxon>
        <taxon>Lentisphaera</taxon>
    </lineage>
</organism>
<dbReference type="GO" id="GO:0016829">
    <property type="term" value="F:lyase activity"/>
    <property type="evidence" value="ECO:0007669"/>
    <property type="project" value="UniProtKB-KW"/>
</dbReference>
<reference evidence="1 2" key="1">
    <citation type="journal article" date="2010" name="J. Bacteriol.">
        <title>Genome sequence of Lentisphaera araneosa HTCC2155T, the type species of the order Lentisphaerales in the phylum Lentisphaerae.</title>
        <authorList>
            <person name="Thrash J.C."/>
            <person name="Cho J.C."/>
            <person name="Vergin K.L."/>
            <person name="Morris R.M."/>
            <person name="Giovannoni S.J."/>
        </authorList>
    </citation>
    <scope>NUCLEOTIDE SEQUENCE [LARGE SCALE GENOMIC DNA]</scope>
    <source>
        <strain evidence="1 2">HTCC2155</strain>
    </source>
</reference>
<dbReference type="AlphaFoldDB" id="A6DQ85"/>
<dbReference type="EMBL" id="ABCK01000019">
    <property type="protein sequence ID" value="EDM26136.1"/>
    <property type="molecule type" value="Genomic_DNA"/>
</dbReference>
<proteinExistence type="predicted"/>
<dbReference type="STRING" id="313628.LNTAR_16353"/>
<evidence type="ECO:0000313" key="1">
    <source>
        <dbReference type="EMBL" id="EDM26136.1"/>
    </source>
</evidence>
<dbReference type="RefSeq" id="WP_007280014.1">
    <property type="nucleotide sequence ID" value="NZ_ABCK01000019.1"/>
</dbReference>
<evidence type="ECO:0000313" key="2">
    <source>
        <dbReference type="Proteomes" id="UP000004947"/>
    </source>
</evidence>
<protein>
    <submittedName>
        <fullName evidence="1">Lyase containing HEAT-repeat</fullName>
    </submittedName>
</protein>
<dbReference type="Gene3D" id="1.25.10.10">
    <property type="entry name" value="Leucine-rich Repeat Variant"/>
    <property type="match status" value="1"/>
</dbReference>
<dbReference type="OrthoDB" id="188258at2"/>
<keyword evidence="1" id="KW-0456">Lyase</keyword>
<dbReference type="PANTHER" id="PTHR12697:SF5">
    <property type="entry name" value="DEOXYHYPUSINE HYDROXYLASE"/>
    <property type="match status" value="1"/>
</dbReference>
<dbReference type="GO" id="GO:0016491">
    <property type="term" value="F:oxidoreductase activity"/>
    <property type="evidence" value="ECO:0007669"/>
    <property type="project" value="TreeGrafter"/>
</dbReference>
<dbReference type="InterPro" id="IPR016024">
    <property type="entry name" value="ARM-type_fold"/>
</dbReference>
<accession>A6DQ85</accession>
<dbReference type="InterPro" id="IPR011989">
    <property type="entry name" value="ARM-like"/>
</dbReference>
<dbReference type="Pfam" id="PF13646">
    <property type="entry name" value="HEAT_2"/>
    <property type="match status" value="1"/>
</dbReference>
<dbReference type="eggNOG" id="COG1413">
    <property type="taxonomic scope" value="Bacteria"/>
</dbReference>
<comment type="caution">
    <text evidence="1">The sequence shown here is derived from an EMBL/GenBank/DDBJ whole genome shotgun (WGS) entry which is preliminary data.</text>
</comment>
<name>A6DQ85_9BACT</name>
<dbReference type="PANTHER" id="PTHR12697">
    <property type="entry name" value="PBS LYASE HEAT-LIKE PROTEIN"/>
    <property type="match status" value="1"/>
</dbReference>
<dbReference type="SUPFAM" id="SSF48371">
    <property type="entry name" value="ARM repeat"/>
    <property type="match status" value="1"/>
</dbReference>
<dbReference type="Proteomes" id="UP000004947">
    <property type="component" value="Unassembled WGS sequence"/>
</dbReference>
<sequence length="272" mass="30660">MSQFNEKYKSDPRSSREIIQLYRSEIEDDDSSTSLATVHYRSSQEEFDLGLEYCQSEDRWDRATGADVLAQLDWEKKAFYKETVDVLLSLLSDENTEVLYCATVGLGHRHDARAIPDLLKLVDHESEDVRYGVVHGLSRYEDPGAIAALITLSKDSDEDIRNWAIFGLGSQIETDTPEIRQALFEALDEPHDEARGEALVGLAERGDERVVSALLEEWQLDSVGILSLEAAELIADPRLNETLIDLQKSLNLDDDARMEAQLERSLKACAQK</sequence>
<gene>
    <name evidence="1" type="ORF">LNTAR_16353</name>
</gene>
<keyword evidence="2" id="KW-1185">Reference proteome</keyword>